<sequence length="300" mass="33478">MAVYRGLLQSLTVNCVFMSFSALLLFPYLCHSITHEAVNSLLQSTPQDGNGDHSASSKGLQLSSQTGNNSSQTLLEKHSDVTTTRTTTIATSTKPPTKRTTLALPTRSSSALATVSPPAKTTKAALQRAAKPTKSLSIERQEPVPLDYDDSTQNPLVTDPDVETESYSYDQDLQNELGKDVLDEDESMDGKGEVQFMEEMDKDLAALSQAENVNKIAVMKATTIYKAEDEDTHFFFHLVIIAFLVVIIYITYHNKRKILLLAQSRRWRDSLCSHSVEYRRLDQNVNEAMPSLKMTNDYIF</sequence>
<reference evidence="3" key="3">
    <citation type="submission" date="2025-09" db="UniProtKB">
        <authorList>
            <consortium name="Ensembl"/>
        </authorList>
    </citation>
    <scope>IDENTIFICATION</scope>
</reference>
<keyword evidence="4" id="KW-1185">Reference proteome</keyword>
<reference evidence="3 4" key="1">
    <citation type="submission" date="2019-04" db="EMBL/GenBank/DDBJ databases">
        <authorList>
            <consortium name="Wellcome Sanger Institute Data Sharing"/>
        </authorList>
    </citation>
    <scope>NUCLEOTIDE SEQUENCE [LARGE SCALE GENOMIC DNA]</scope>
</reference>
<feature type="region of interest" description="Disordered" evidence="1">
    <location>
        <begin position="44"/>
        <end position="170"/>
    </location>
</feature>
<feature type="compositionally biased region" description="Low complexity" evidence="1">
    <location>
        <begin position="82"/>
        <end position="95"/>
    </location>
</feature>
<dbReference type="AlphaFoldDB" id="A0A8C9S957"/>
<feature type="transmembrane region" description="Helical" evidence="2">
    <location>
        <begin position="7"/>
        <end position="29"/>
    </location>
</feature>
<proteinExistence type="predicted"/>
<feature type="transmembrane region" description="Helical" evidence="2">
    <location>
        <begin position="234"/>
        <end position="252"/>
    </location>
</feature>
<dbReference type="Pfam" id="PF17818">
    <property type="entry name" value="KCT2"/>
    <property type="match status" value="1"/>
</dbReference>
<reference evidence="3" key="2">
    <citation type="submission" date="2025-08" db="UniProtKB">
        <authorList>
            <consortium name="Ensembl"/>
        </authorList>
    </citation>
    <scope>IDENTIFICATION</scope>
</reference>
<dbReference type="Proteomes" id="UP000694397">
    <property type="component" value="Chromosome 13"/>
</dbReference>
<keyword evidence="2" id="KW-0812">Transmembrane</keyword>
<organism evidence="3 4">
    <name type="scientific">Scleropages formosus</name>
    <name type="common">Asian bonytongue</name>
    <name type="synonym">Osteoglossum formosum</name>
    <dbReference type="NCBI Taxonomy" id="113540"/>
    <lineage>
        <taxon>Eukaryota</taxon>
        <taxon>Metazoa</taxon>
        <taxon>Chordata</taxon>
        <taxon>Craniata</taxon>
        <taxon>Vertebrata</taxon>
        <taxon>Euteleostomi</taxon>
        <taxon>Actinopterygii</taxon>
        <taxon>Neopterygii</taxon>
        <taxon>Teleostei</taxon>
        <taxon>Osteoglossocephala</taxon>
        <taxon>Osteoglossomorpha</taxon>
        <taxon>Osteoglossiformes</taxon>
        <taxon>Osteoglossidae</taxon>
        <taxon>Scleropages</taxon>
    </lineage>
</organism>
<evidence type="ECO:0000313" key="3">
    <source>
        <dbReference type="Ensembl" id="ENSSFOP00015028423.1"/>
    </source>
</evidence>
<feature type="compositionally biased region" description="Polar residues" evidence="1">
    <location>
        <begin position="44"/>
        <end position="74"/>
    </location>
</feature>
<accession>A0A8C9S957</accession>
<dbReference type="PANTHER" id="PTHR16502:SF0">
    <property type="entry name" value="KERATINOCYTE-ASSOCIATED TRANSMEMBRANE PROTEIN 2"/>
    <property type="match status" value="1"/>
</dbReference>
<keyword evidence="2" id="KW-1133">Transmembrane helix</keyword>
<keyword evidence="2" id="KW-0472">Membrane</keyword>
<gene>
    <name evidence="3" type="primary">C5orf15</name>
    <name evidence="3" type="synonym">LOC108929686</name>
</gene>
<evidence type="ECO:0000256" key="2">
    <source>
        <dbReference type="SAM" id="Phobius"/>
    </source>
</evidence>
<protein>
    <submittedName>
        <fullName evidence="3">Keratinocyte-associated transmembrane protein 2-like</fullName>
    </submittedName>
</protein>
<dbReference type="GeneTree" id="ENSGT00440000037499"/>
<evidence type="ECO:0000313" key="4">
    <source>
        <dbReference type="Proteomes" id="UP000694397"/>
    </source>
</evidence>
<name>A0A8C9S957_SCLFO</name>
<dbReference type="InterPro" id="IPR037645">
    <property type="entry name" value="KCT2"/>
</dbReference>
<dbReference type="KEGG" id="sfm:108929686"/>
<dbReference type="PANTHER" id="PTHR16502">
    <property type="entry name" value="KERATINOCYTE-ASSOCIATED TRANSMEMBRANE PROTEIN 2"/>
    <property type="match status" value="1"/>
</dbReference>
<evidence type="ECO:0000256" key="1">
    <source>
        <dbReference type="SAM" id="MobiDB-lite"/>
    </source>
</evidence>
<dbReference type="OrthoDB" id="5846619at2759"/>
<dbReference type="Ensembl" id="ENSSFOT00015028744.2">
    <property type="protein sequence ID" value="ENSSFOP00015028423.1"/>
    <property type="gene ID" value="ENSSFOG00015018254.2"/>
</dbReference>